<dbReference type="PROSITE" id="PS50837">
    <property type="entry name" value="NACHT"/>
    <property type="match status" value="1"/>
</dbReference>
<dbReference type="Proteomes" id="UP000298030">
    <property type="component" value="Unassembled WGS sequence"/>
</dbReference>
<proteinExistence type="predicted"/>
<evidence type="ECO:0000256" key="1">
    <source>
        <dbReference type="ARBA" id="ARBA00022737"/>
    </source>
</evidence>
<dbReference type="AlphaFoldDB" id="A0A4Y7T5Y3"/>
<sequence length="749" mass="84378">MTTSMFEQSHHFTIGKVEVSSKSRDADADALEKLCSNIAAGALLNSRERSDAPKCHPETHVAVQQELFSFVTDDNDDESAQPKRMLWLTGPAGSGKTTIMNTVGEHFKKKRNLAAAFFFSSFCSSQGRGTKDRFVTTLAYQLIQDAGIPEIRGEVLSSIAKNPAIFKMSLQEQMEVLILRPLRLCQTQGELKASTPRVIIIDGLDECGERDQAEVLKVLLDASSDPIFPFRVVVASRPDPAIDEFFFTTAESHFSTIFLDNKYNPDADITLFLNSHFARIRRKYSLYPSWPGKDIVSLLVENASEQMIYAATVVRFIEMPSKSPQSQLEIILEDFPISPSRRSNPFGPLDALYSRILNLSPDPILALRWLKAYHYLDIERGFSTWCFNRICESTEGEADRLFASTTALVASLNQRDPKTAHYMFYHKSFQDFLRHPSRYGEFFVETEKESFKWLVECFLRVFERRRPAIRMILAGYSTIFGQSVSKRFAPEVFRLWYFLISERRSFTDFYDEQLLQCDADWWIPCVDLVDQGGRAFTMLMFVVSHNQCWPFKPCCKTCKRWRSAILDLWKYTPGDSVHISLPGNLALLLDRFGLKRISLRSSGFGVTLFHRDPTPGSMPNSQRYASSTSPDAEAIRDERSSISSVSSLVGGTEEDPLPAPEDWAGLTSLGELHSTLYRRRSGSSGTGTHNSVATGDSKMFGDDACVNKGSGESFKGIRRPESIGSFRGHSEHSDLHGSISEQDGLLDVK</sequence>
<reference evidence="4 5" key="1">
    <citation type="journal article" date="2019" name="Nat. Ecol. Evol.">
        <title>Megaphylogeny resolves global patterns of mushroom evolution.</title>
        <authorList>
            <person name="Varga T."/>
            <person name="Krizsan K."/>
            <person name="Foldi C."/>
            <person name="Dima B."/>
            <person name="Sanchez-Garcia M."/>
            <person name="Sanchez-Ramirez S."/>
            <person name="Szollosi G.J."/>
            <person name="Szarkandi J.G."/>
            <person name="Papp V."/>
            <person name="Albert L."/>
            <person name="Andreopoulos W."/>
            <person name="Angelini C."/>
            <person name="Antonin V."/>
            <person name="Barry K.W."/>
            <person name="Bougher N.L."/>
            <person name="Buchanan P."/>
            <person name="Buyck B."/>
            <person name="Bense V."/>
            <person name="Catcheside P."/>
            <person name="Chovatia M."/>
            <person name="Cooper J."/>
            <person name="Damon W."/>
            <person name="Desjardin D."/>
            <person name="Finy P."/>
            <person name="Geml J."/>
            <person name="Haridas S."/>
            <person name="Hughes K."/>
            <person name="Justo A."/>
            <person name="Karasinski D."/>
            <person name="Kautmanova I."/>
            <person name="Kiss B."/>
            <person name="Kocsube S."/>
            <person name="Kotiranta H."/>
            <person name="LaButti K.M."/>
            <person name="Lechner B.E."/>
            <person name="Liimatainen K."/>
            <person name="Lipzen A."/>
            <person name="Lukacs Z."/>
            <person name="Mihaltcheva S."/>
            <person name="Morgado L.N."/>
            <person name="Niskanen T."/>
            <person name="Noordeloos M.E."/>
            <person name="Ohm R.A."/>
            <person name="Ortiz-Santana B."/>
            <person name="Ovrebo C."/>
            <person name="Racz N."/>
            <person name="Riley R."/>
            <person name="Savchenko A."/>
            <person name="Shiryaev A."/>
            <person name="Soop K."/>
            <person name="Spirin V."/>
            <person name="Szebenyi C."/>
            <person name="Tomsovsky M."/>
            <person name="Tulloss R.E."/>
            <person name="Uehling J."/>
            <person name="Grigoriev I.V."/>
            <person name="Vagvolgyi C."/>
            <person name="Papp T."/>
            <person name="Martin F.M."/>
            <person name="Miettinen O."/>
            <person name="Hibbett D.S."/>
            <person name="Nagy L.G."/>
        </authorList>
    </citation>
    <scope>NUCLEOTIDE SEQUENCE [LARGE SCALE GENOMIC DNA]</scope>
    <source>
        <strain evidence="4 5">FP101781</strain>
    </source>
</reference>
<keyword evidence="5" id="KW-1185">Reference proteome</keyword>
<feature type="domain" description="NACHT" evidence="3">
    <location>
        <begin position="84"/>
        <end position="244"/>
    </location>
</feature>
<keyword evidence="1" id="KW-0677">Repeat</keyword>
<gene>
    <name evidence="4" type="ORF">FA13DRAFT_1734784</name>
</gene>
<name>A0A4Y7T5Y3_COPMI</name>
<dbReference type="PANTHER" id="PTHR10039">
    <property type="entry name" value="AMELOGENIN"/>
    <property type="match status" value="1"/>
</dbReference>
<dbReference type="STRING" id="71717.A0A4Y7T5Y3"/>
<feature type="compositionally biased region" description="Polar residues" evidence="2">
    <location>
        <begin position="682"/>
        <end position="694"/>
    </location>
</feature>
<dbReference type="EMBL" id="QPFP01000027">
    <property type="protein sequence ID" value="TEB29573.1"/>
    <property type="molecule type" value="Genomic_DNA"/>
</dbReference>
<dbReference type="Gene3D" id="3.40.50.300">
    <property type="entry name" value="P-loop containing nucleotide triphosphate hydrolases"/>
    <property type="match status" value="1"/>
</dbReference>
<feature type="region of interest" description="Disordered" evidence="2">
    <location>
        <begin position="611"/>
        <end position="661"/>
    </location>
</feature>
<dbReference type="InterPro" id="IPR027417">
    <property type="entry name" value="P-loop_NTPase"/>
</dbReference>
<accession>A0A4Y7T5Y3</accession>
<dbReference type="OrthoDB" id="3014077at2759"/>
<protein>
    <recommendedName>
        <fullName evidence="3">NACHT domain-containing protein</fullName>
    </recommendedName>
</protein>
<organism evidence="4 5">
    <name type="scientific">Coprinellus micaceus</name>
    <name type="common">Glistening ink-cap mushroom</name>
    <name type="synonym">Coprinus micaceus</name>
    <dbReference type="NCBI Taxonomy" id="71717"/>
    <lineage>
        <taxon>Eukaryota</taxon>
        <taxon>Fungi</taxon>
        <taxon>Dikarya</taxon>
        <taxon>Basidiomycota</taxon>
        <taxon>Agaricomycotina</taxon>
        <taxon>Agaricomycetes</taxon>
        <taxon>Agaricomycetidae</taxon>
        <taxon>Agaricales</taxon>
        <taxon>Agaricineae</taxon>
        <taxon>Psathyrellaceae</taxon>
        <taxon>Coprinellus</taxon>
    </lineage>
</organism>
<evidence type="ECO:0000256" key="2">
    <source>
        <dbReference type="SAM" id="MobiDB-lite"/>
    </source>
</evidence>
<dbReference type="InterPro" id="IPR056884">
    <property type="entry name" value="NPHP3-like_N"/>
</dbReference>
<evidence type="ECO:0000313" key="4">
    <source>
        <dbReference type="EMBL" id="TEB29573.1"/>
    </source>
</evidence>
<dbReference type="SUPFAM" id="SSF52540">
    <property type="entry name" value="P-loop containing nucleoside triphosphate hydrolases"/>
    <property type="match status" value="1"/>
</dbReference>
<feature type="region of interest" description="Disordered" evidence="2">
    <location>
        <begin position="678"/>
        <end position="749"/>
    </location>
</feature>
<feature type="compositionally biased region" description="Polar residues" evidence="2">
    <location>
        <begin position="617"/>
        <end position="630"/>
    </location>
</feature>
<evidence type="ECO:0000259" key="3">
    <source>
        <dbReference type="PROSITE" id="PS50837"/>
    </source>
</evidence>
<dbReference type="InterPro" id="IPR007111">
    <property type="entry name" value="NACHT_NTPase"/>
</dbReference>
<dbReference type="Pfam" id="PF24883">
    <property type="entry name" value="NPHP3_N"/>
    <property type="match status" value="1"/>
</dbReference>
<comment type="caution">
    <text evidence="4">The sequence shown here is derived from an EMBL/GenBank/DDBJ whole genome shotgun (WGS) entry which is preliminary data.</text>
</comment>
<evidence type="ECO:0000313" key="5">
    <source>
        <dbReference type="Proteomes" id="UP000298030"/>
    </source>
</evidence>